<name>M1ZPZ3_CLOBO</name>
<dbReference type="EMBL" id="AMXI01001014">
    <property type="protein sequence ID" value="EKN40896.1"/>
    <property type="molecule type" value="Genomic_DNA"/>
</dbReference>
<comment type="caution">
    <text evidence="1">The sequence shown here is derived from an EMBL/GenBank/DDBJ whole genome shotgun (WGS) entry which is preliminary data.</text>
</comment>
<dbReference type="Proteomes" id="UP000011944">
    <property type="component" value="Unassembled WGS sequence"/>
</dbReference>
<accession>M1ZPZ3</accession>
<sequence>MHHLRREHGLIINHKKVYRLYKELDALKNQRVKKTKIKRTIAANRSITGSNQL</sequence>
<reference evidence="1 2" key="1">
    <citation type="submission" date="2012-10" db="EMBL/GenBank/DDBJ databases">
        <authorList>
            <person name="Strain E.A."/>
            <person name="Brown E."/>
            <person name="Allard M.W."/>
            <person name="Gonzalez-Escalona N."/>
            <person name="Timme R."/>
        </authorList>
    </citation>
    <scope>NUCLEOTIDE SEQUENCE [LARGE SCALE GENOMIC DNA]</scope>
    <source>
        <strain evidence="1 2">CFSAN001627</strain>
    </source>
</reference>
<reference evidence="1 2" key="2">
    <citation type="submission" date="2013-03" db="EMBL/GenBank/DDBJ databases">
        <title>Diversity in Clostridium botulinum.</title>
        <authorList>
            <person name="Timme R.E."/>
            <person name="Allard M."/>
            <person name="Luo Y."/>
            <person name="Strain E."/>
            <person name="Gonzalez-Escalona N."/>
            <person name="Brown E."/>
        </authorList>
    </citation>
    <scope>NUCLEOTIDE SEQUENCE [LARGE SCALE GENOMIC DNA]</scope>
    <source>
        <strain evidence="1 2">CFSAN001627</strain>
    </source>
</reference>
<evidence type="ECO:0000313" key="2">
    <source>
        <dbReference type="Proteomes" id="UP000011944"/>
    </source>
</evidence>
<proteinExistence type="predicted"/>
<evidence type="ECO:0000313" key="1">
    <source>
        <dbReference type="EMBL" id="EKN40896.1"/>
    </source>
</evidence>
<gene>
    <name evidence="1" type="ORF">CFSAN001627_16618</name>
</gene>
<organism evidence="1 2">
    <name type="scientific">Clostridium botulinum CFSAN001627</name>
    <dbReference type="NCBI Taxonomy" id="1232189"/>
    <lineage>
        <taxon>Bacteria</taxon>
        <taxon>Bacillati</taxon>
        <taxon>Bacillota</taxon>
        <taxon>Clostridia</taxon>
        <taxon>Eubacteriales</taxon>
        <taxon>Clostridiaceae</taxon>
        <taxon>Clostridium</taxon>
    </lineage>
</organism>
<dbReference type="AlphaFoldDB" id="M1ZPZ3"/>
<protein>
    <submittedName>
        <fullName evidence="1">Uncharacterized protein</fullName>
    </submittedName>
</protein>